<dbReference type="InterPro" id="IPR003594">
    <property type="entry name" value="HATPase_dom"/>
</dbReference>
<evidence type="ECO:0000259" key="11">
    <source>
        <dbReference type="PROSITE" id="PS50113"/>
    </source>
</evidence>
<dbReference type="CDD" id="cd00130">
    <property type="entry name" value="PAS"/>
    <property type="match status" value="1"/>
</dbReference>
<proteinExistence type="predicted"/>
<dbReference type="GO" id="GO:0005524">
    <property type="term" value="F:ATP binding"/>
    <property type="evidence" value="ECO:0007669"/>
    <property type="project" value="UniProtKB-KW"/>
</dbReference>
<feature type="domain" description="PAC" evidence="11">
    <location>
        <begin position="329"/>
        <end position="381"/>
    </location>
</feature>
<keyword evidence="4" id="KW-0808">Transferase</keyword>
<evidence type="ECO:0000256" key="9">
    <source>
        <dbReference type="SAM" id="Coils"/>
    </source>
</evidence>
<dbReference type="SUPFAM" id="SSF55785">
    <property type="entry name" value="PYP-like sensor domain (PAS domain)"/>
    <property type="match status" value="1"/>
</dbReference>
<dbReference type="PROSITE" id="PS50109">
    <property type="entry name" value="HIS_KIN"/>
    <property type="match status" value="1"/>
</dbReference>
<dbReference type="InterPro" id="IPR011712">
    <property type="entry name" value="Sig_transdc_His_kin_sub3_dim/P"/>
</dbReference>
<dbReference type="CDD" id="cd16917">
    <property type="entry name" value="HATPase_UhpB-NarQ-NarX-like"/>
    <property type="match status" value="1"/>
</dbReference>
<keyword evidence="3" id="KW-0597">Phosphoprotein</keyword>
<evidence type="ECO:0000256" key="6">
    <source>
        <dbReference type="ARBA" id="ARBA00022777"/>
    </source>
</evidence>
<dbReference type="InterPro" id="IPR025847">
    <property type="entry name" value="MEDS_domain"/>
</dbReference>
<feature type="coiled-coil region" evidence="9">
    <location>
        <begin position="206"/>
        <end position="255"/>
    </location>
</feature>
<sequence length="596" mass="68719">MPSNSANEGDQLELRSSGIEVLGELPWGSHFCNFFESKEDLLQILVPYFKAGLLSNEYCLWITSDPVSVEDAYDALRNEMHDFDDYQKNQQIVILSHTDWYLKDQTFVPDIVINGWYEQLNLSLTKGFDGMRVSGNEAWLERDMWKNFIDYERSLNDSLKEHRMIVLCTYPLDKCDAQAVFDVSQVHEIAVSKRKGNWEIVEVPAIKKTKSQLASDKKELEEKVTERTKELSLINSKLIQEIEQHKRTRDTLLRTEARLRTVFDVTDTAYLLLESDLTILLFNHRAADYVKKVFSWYLKTGDNIQDFLTADRKLLLADRVQRAVKGEQVTFETRYDLADNLSFWYDIRLFPIPNEEKEIFGLVLACTDITERKQLEIQLEQERMERQLQITDAVITAEENERQEIGRELHDNIQQILASARLFLSMINKENSSEPPFLYQRQTDELISTAIHEIRNLSHSMITPFMEKTTLKEAIEKVIYNITSTSDIKINLETAGLDEEKLSEKLRLTVYRIIQEQFSNILKYAKASAVSLNIVQDDEQLTLTIQDNGIGFDTSKKATGIGLMNIKARASLFNGEVTIRSSPGQGFALSVVMKLS</sequence>
<dbReference type="Gene3D" id="3.30.450.20">
    <property type="entry name" value="PAS domain"/>
    <property type="match status" value="1"/>
</dbReference>
<dbReference type="SUPFAM" id="SSF55874">
    <property type="entry name" value="ATPase domain of HSP90 chaperone/DNA topoisomerase II/histidine kinase"/>
    <property type="match status" value="1"/>
</dbReference>
<comment type="catalytic activity">
    <reaction evidence="1">
        <text>ATP + protein L-histidine = ADP + protein N-phospho-L-histidine.</text>
        <dbReference type="EC" id="2.7.13.3"/>
    </reaction>
</comment>
<gene>
    <name evidence="12" type="ORF">H4075_14015</name>
</gene>
<keyword evidence="9" id="KW-0175">Coiled coil</keyword>
<dbReference type="SMART" id="SM00387">
    <property type="entry name" value="HATPase_c"/>
    <property type="match status" value="1"/>
</dbReference>
<dbReference type="PANTHER" id="PTHR24421:SF10">
    <property type="entry name" value="NITRATE_NITRITE SENSOR PROTEIN NARQ"/>
    <property type="match status" value="1"/>
</dbReference>
<dbReference type="InterPro" id="IPR000700">
    <property type="entry name" value="PAS-assoc_C"/>
</dbReference>
<keyword evidence="6" id="KW-0418">Kinase</keyword>
<reference evidence="13" key="1">
    <citation type="submission" date="2020-08" db="EMBL/GenBank/DDBJ databases">
        <title>Lacibacter sp. S13-6-6 genome sequencing.</title>
        <authorList>
            <person name="Jin L."/>
        </authorList>
    </citation>
    <scope>NUCLEOTIDE SEQUENCE [LARGE SCALE GENOMIC DNA]</scope>
    <source>
        <strain evidence="13">S13-6-6</strain>
    </source>
</reference>
<dbReference type="Pfam" id="PF14417">
    <property type="entry name" value="MEDS"/>
    <property type="match status" value="1"/>
</dbReference>
<dbReference type="InterPro" id="IPR050482">
    <property type="entry name" value="Sensor_HK_TwoCompSys"/>
</dbReference>
<evidence type="ECO:0000256" key="3">
    <source>
        <dbReference type="ARBA" id="ARBA00022553"/>
    </source>
</evidence>
<evidence type="ECO:0000256" key="1">
    <source>
        <dbReference type="ARBA" id="ARBA00000085"/>
    </source>
</evidence>
<evidence type="ECO:0000259" key="10">
    <source>
        <dbReference type="PROSITE" id="PS50109"/>
    </source>
</evidence>
<keyword evidence="7" id="KW-0067">ATP-binding</keyword>
<keyword evidence="13" id="KW-1185">Reference proteome</keyword>
<name>A0A7G5XCJ0_9BACT</name>
<dbReference type="GO" id="GO:0016020">
    <property type="term" value="C:membrane"/>
    <property type="evidence" value="ECO:0007669"/>
    <property type="project" value="InterPro"/>
</dbReference>
<dbReference type="InterPro" id="IPR036890">
    <property type="entry name" value="HATPase_C_sf"/>
</dbReference>
<dbReference type="Pfam" id="PF02518">
    <property type="entry name" value="HATPase_c"/>
    <property type="match status" value="1"/>
</dbReference>
<feature type="domain" description="Histidine kinase" evidence="10">
    <location>
        <begin position="404"/>
        <end position="596"/>
    </location>
</feature>
<evidence type="ECO:0000256" key="4">
    <source>
        <dbReference type="ARBA" id="ARBA00022679"/>
    </source>
</evidence>
<dbReference type="InterPro" id="IPR035965">
    <property type="entry name" value="PAS-like_dom_sf"/>
</dbReference>
<organism evidence="12 13">
    <name type="scientific">Lacibacter sediminis</name>
    <dbReference type="NCBI Taxonomy" id="2760713"/>
    <lineage>
        <taxon>Bacteria</taxon>
        <taxon>Pseudomonadati</taxon>
        <taxon>Bacteroidota</taxon>
        <taxon>Chitinophagia</taxon>
        <taxon>Chitinophagales</taxon>
        <taxon>Chitinophagaceae</taxon>
        <taxon>Lacibacter</taxon>
    </lineage>
</organism>
<dbReference type="PANTHER" id="PTHR24421">
    <property type="entry name" value="NITRATE/NITRITE SENSOR PROTEIN NARX-RELATED"/>
    <property type="match status" value="1"/>
</dbReference>
<dbReference type="GO" id="GO:0046983">
    <property type="term" value="F:protein dimerization activity"/>
    <property type="evidence" value="ECO:0007669"/>
    <property type="project" value="InterPro"/>
</dbReference>
<keyword evidence="5" id="KW-0547">Nucleotide-binding</keyword>
<dbReference type="EMBL" id="CP060007">
    <property type="protein sequence ID" value="QNA43193.1"/>
    <property type="molecule type" value="Genomic_DNA"/>
</dbReference>
<dbReference type="InterPro" id="IPR000014">
    <property type="entry name" value="PAS"/>
</dbReference>
<evidence type="ECO:0000256" key="8">
    <source>
        <dbReference type="ARBA" id="ARBA00023012"/>
    </source>
</evidence>
<evidence type="ECO:0000256" key="7">
    <source>
        <dbReference type="ARBA" id="ARBA00022840"/>
    </source>
</evidence>
<dbReference type="KEGG" id="lacs:H4075_14015"/>
<evidence type="ECO:0000256" key="2">
    <source>
        <dbReference type="ARBA" id="ARBA00012438"/>
    </source>
</evidence>
<evidence type="ECO:0000313" key="12">
    <source>
        <dbReference type="EMBL" id="QNA43193.1"/>
    </source>
</evidence>
<dbReference type="NCBIfam" id="TIGR00229">
    <property type="entry name" value="sensory_box"/>
    <property type="match status" value="1"/>
</dbReference>
<dbReference type="GO" id="GO:0000155">
    <property type="term" value="F:phosphorelay sensor kinase activity"/>
    <property type="evidence" value="ECO:0007669"/>
    <property type="project" value="InterPro"/>
</dbReference>
<keyword evidence="8" id="KW-0902">Two-component regulatory system</keyword>
<evidence type="ECO:0000256" key="5">
    <source>
        <dbReference type="ARBA" id="ARBA00022741"/>
    </source>
</evidence>
<dbReference type="RefSeq" id="WP_182801458.1">
    <property type="nucleotide sequence ID" value="NZ_CP060007.1"/>
</dbReference>
<dbReference type="Pfam" id="PF07730">
    <property type="entry name" value="HisKA_3"/>
    <property type="match status" value="1"/>
</dbReference>
<dbReference type="Proteomes" id="UP000515344">
    <property type="component" value="Chromosome"/>
</dbReference>
<dbReference type="AlphaFoldDB" id="A0A7G5XCJ0"/>
<protein>
    <recommendedName>
        <fullName evidence="2">histidine kinase</fullName>
        <ecNumber evidence="2">2.7.13.3</ecNumber>
    </recommendedName>
</protein>
<dbReference type="InterPro" id="IPR013656">
    <property type="entry name" value="PAS_4"/>
</dbReference>
<dbReference type="Gene3D" id="3.30.565.10">
    <property type="entry name" value="Histidine kinase-like ATPase, C-terminal domain"/>
    <property type="match status" value="1"/>
</dbReference>
<dbReference type="EC" id="2.7.13.3" evidence="2"/>
<dbReference type="Pfam" id="PF08448">
    <property type="entry name" value="PAS_4"/>
    <property type="match status" value="1"/>
</dbReference>
<dbReference type="InterPro" id="IPR005467">
    <property type="entry name" value="His_kinase_dom"/>
</dbReference>
<dbReference type="Gene3D" id="1.20.5.1930">
    <property type="match status" value="1"/>
</dbReference>
<dbReference type="PROSITE" id="PS50113">
    <property type="entry name" value="PAC"/>
    <property type="match status" value="1"/>
</dbReference>
<accession>A0A7G5XCJ0</accession>
<evidence type="ECO:0000313" key="13">
    <source>
        <dbReference type="Proteomes" id="UP000515344"/>
    </source>
</evidence>